<dbReference type="InterPro" id="IPR050237">
    <property type="entry name" value="ATP-dep_AMP-bd_enzyme"/>
</dbReference>
<dbReference type="InterPro" id="IPR045851">
    <property type="entry name" value="AMP-bd_C_sf"/>
</dbReference>
<dbReference type="Gene3D" id="3.40.50.12780">
    <property type="entry name" value="N-terminal domain of ligase-like"/>
    <property type="match status" value="1"/>
</dbReference>
<dbReference type="EC" id="6.2.1.3" evidence="3"/>
<gene>
    <name evidence="3" type="primary">lcfB_2</name>
    <name evidence="3" type="ORF">Pmgp_00817</name>
</gene>
<dbReference type="OrthoDB" id="9778383at2"/>
<reference evidence="3 4" key="1">
    <citation type="journal article" date="2018" name="Environ. Microbiol.">
        <title>Novel energy conservation strategies and behaviour of Pelotomaculum schinkii driving syntrophic propionate catabolism.</title>
        <authorList>
            <person name="Hidalgo-Ahumada C.A.P."/>
            <person name="Nobu M.K."/>
            <person name="Narihiro T."/>
            <person name="Tamaki H."/>
            <person name="Liu W.T."/>
            <person name="Kamagata Y."/>
            <person name="Stams A.J.M."/>
            <person name="Imachi H."/>
            <person name="Sousa D.Z."/>
        </authorList>
    </citation>
    <scope>NUCLEOTIDE SEQUENCE [LARGE SCALE GENOMIC DNA]</scope>
    <source>
        <strain evidence="3 4">MGP</strain>
    </source>
</reference>
<dbReference type="AlphaFoldDB" id="A0A4Y7RUQ5"/>
<dbReference type="InterPro" id="IPR042099">
    <property type="entry name" value="ANL_N_sf"/>
</dbReference>
<evidence type="ECO:0000259" key="1">
    <source>
        <dbReference type="Pfam" id="PF00501"/>
    </source>
</evidence>
<evidence type="ECO:0000313" key="3">
    <source>
        <dbReference type="EMBL" id="TEB12486.1"/>
    </source>
</evidence>
<dbReference type="Gene3D" id="3.30.300.30">
    <property type="match status" value="1"/>
</dbReference>
<dbReference type="Proteomes" id="UP000297597">
    <property type="component" value="Unassembled WGS sequence"/>
</dbReference>
<evidence type="ECO:0000313" key="4">
    <source>
        <dbReference type="Proteomes" id="UP000297597"/>
    </source>
</evidence>
<proteinExistence type="predicted"/>
<dbReference type="InterPro" id="IPR000873">
    <property type="entry name" value="AMP-dep_synth/lig_dom"/>
</dbReference>
<protein>
    <submittedName>
        <fullName evidence="3">Long-chain-fatty-acid--CoA ligase</fullName>
        <ecNumber evidence="3">6.2.1.3</ecNumber>
    </submittedName>
</protein>
<dbReference type="PROSITE" id="PS00455">
    <property type="entry name" value="AMP_BINDING"/>
    <property type="match status" value="1"/>
</dbReference>
<dbReference type="GO" id="GO:0004467">
    <property type="term" value="F:long-chain fatty acid-CoA ligase activity"/>
    <property type="evidence" value="ECO:0007669"/>
    <property type="project" value="UniProtKB-EC"/>
</dbReference>
<dbReference type="Pfam" id="PF13193">
    <property type="entry name" value="AMP-binding_C"/>
    <property type="match status" value="1"/>
</dbReference>
<feature type="domain" description="AMP-dependent synthetase/ligase" evidence="1">
    <location>
        <begin position="12"/>
        <end position="353"/>
    </location>
</feature>
<comment type="caution">
    <text evidence="3">The sequence shown here is derived from an EMBL/GenBank/DDBJ whole genome shotgun (WGS) entry which is preliminary data.</text>
</comment>
<dbReference type="PANTHER" id="PTHR43767:SF1">
    <property type="entry name" value="NONRIBOSOMAL PEPTIDE SYNTHASE PES1 (EUROFUNG)-RELATED"/>
    <property type="match status" value="1"/>
</dbReference>
<dbReference type="InterPro" id="IPR020845">
    <property type="entry name" value="AMP-binding_CS"/>
</dbReference>
<accession>A0A4Y7RUQ5</accession>
<keyword evidence="4" id="KW-1185">Reference proteome</keyword>
<dbReference type="EMBL" id="QFFZ01000006">
    <property type="protein sequence ID" value="TEB12486.1"/>
    <property type="molecule type" value="Genomic_DNA"/>
</dbReference>
<evidence type="ECO:0000259" key="2">
    <source>
        <dbReference type="Pfam" id="PF13193"/>
    </source>
</evidence>
<dbReference type="InterPro" id="IPR025110">
    <property type="entry name" value="AMP-bd_C"/>
</dbReference>
<organism evidence="3 4">
    <name type="scientific">Pelotomaculum propionicicum</name>
    <dbReference type="NCBI Taxonomy" id="258475"/>
    <lineage>
        <taxon>Bacteria</taxon>
        <taxon>Bacillati</taxon>
        <taxon>Bacillota</taxon>
        <taxon>Clostridia</taxon>
        <taxon>Eubacteriales</taxon>
        <taxon>Desulfotomaculaceae</taxon>
        <taxon>Pelotomaculum</taxon>
    </lineage>
</organism>
<dbReference type="RefSeq" id="WP_134212700.1">
    <property type="nucleotide sequence ID" value="NZ_QFFZ01000006.1"/>
</dbReference>
<name>A0A4Y7RUQ5_9FIRM</name>
<dbReference type="SUPFAM" id="SSF56801">
    <property type="entry name" value="Acetyl-CoA synthetase-like"/>
    <property type="match status" value="1"/>
</dbReference>
<keyword evidence="3" id="KW-0436">Ligase</keyword>
<dbReference type="Pfam" id="PF00501">
    <property type="entry name" value="AMP-binding"/>
    <property type="match status" value="1"/>
</dbReference>
<feature type="domain" description="AMP-binding enzyme C-terminal" evidence="2">
    <location>
        <begin position="403"/>
        <end position="478"/>
    </location>
</feature>
<dbReference type="CDD" id="cd05936">
    <property type="entry name" value="FC-FACS_FadD_like"/>
    <property type="match status" value="1"/>
</dbReference>
<sequence>MNLFEIHLNNNQCLDGIALKFQEQEVTYAELERNVEGYARYLSQLGLKAGERAAIALSNCPEFIYSYLGILRAGGIAVPLNLLQTPRELAFMIHDSGSSFLLSNKLIGRAFSQLPEQTFTTVTLDEACREAISAAQPVDFPKVDSSDVCTFLYTTGTTGKPKAVMLTHNNLIANVIAMDEISGFGAADNFLALLPMFHSFGWATSVLLPLYLGCTITILDNFRPKEILQVLFEKGVTVFCGVPSMFSVLIKLRSQVSFPRLRYAFSGGDSISAENLIEFENKFNTPIIEGYGLSEASPLVSLNPINGVRKIKSVGVPLPGVEVKVVNDEGSEQPAGEIGELITRGPNIMKGYYNREEETRSALRDNWLYTGDLAYKDKDSYIFIVGRKKELIITSGFNVYPREIEETLEEHPAVKEAAVIGIPHPVKGQDIKAYIILEEGCSADKQELFHFLRDRLALYKIPEVYEFRNELPRAANGKILKRLLD</sequence>
<dbReference type="PANTHER" id="PTHR43767">
    <property type="entry name" value="LONG-CHAIN-FATTY-ACID--COA LIGASE"/>
    <property type="match status" value="1"/>
</dbReference>